<reference evidence="5 6" key="1">
    <citation type="submission" date="2014-04" db="EMBL/GenBank/DDBJ databases">
        <authorList>
            <consortium name="International Citrus Genome Consortium"/>
            <person name="Gmitter F."/>
            <person name="Chen C."/>
            <person name="Farmerie W."/>
            <person name="Harkins T."/>
            <person name="Desany B."/>
            <person name="Mohiuddin M."/>
            <person name="Kodira C."/>
            <person name="Borodovsky M."/>
            <person name="Lomsadze A."/>
            <person name="Burns P."/>
            <person name="Jenkins J."/>
            <person name="Prochnik S."/>
            <person name="Shu S."/>
            <person name="Chapman J."/>
            <person name="Pitluck S."/>
            <person name="Schmutz J."/>
            <person name="Rokhsar D."/>
        </authorList>
    </citation>
    <scope>NUCLEOTIDE SEQUENCE</scope>
</reference>
<comment type="similarity">
    <text evidence="4">Belongs to the DONSON family.</text>
</comment>
<evidence type="ECO:0000256" key="2">
    <source>
        <dbReference type="ARBA" id="ARBA00022473"/>
    </source>
</evidence>
<comment type="subcellular location">
    <subcellularLocation>
        <location evidence="1">Nucleus</location>
    </subcellularLocation>
</comment>
<keyword evidence="6" id="KW-1185">Reference proteome</keyword>
<dbReference type="EMBL" id="KK784890">
    <property type="protein sequence ID" value="KDO70721.1"/>
    <property type="molecule type" value="Genomic_DNA"/>
</dbReference>
<dbReference type="Proteomes" id="UP000027120">
    <property type="component" value="Unassembled WGS sequence"/>
</dbReference>
<dbReference type="PRINTS" id="PR02064">
    <property type="entry name" value="DONSON"/>
</dbReference>
<evidence type="ECO:0000313" key="5">
    <source>
        <dbReference type="EMBL" id="KDO70721.1"/>
    </source>
</evidence>
<evidence type="ECO:0008006" key="7">
    <source>
        <dbReference type="Google" id="ProtNLM"/>
    </source>
</evidence>
<dbReference type="GO" id="GO:0033260">
    <property type="term" value="P:nuclear DNA replication"/>
    <property type="evidence" value="ECO:0000318"/>
    <property type="project" value="GO_Central"/>
</dbReference>
<evidence type="ECO:0000313" key="6">
    <source>
        <dbReference type="Proteomes" id="UP000027120"/>
    </source>
</evidence>
<dbReference type="InterPro" id="IPR024861">
    <property type="entry name" value="Donson"/>
</dbReference>
<dbReference type="PANTHER" id="PTHR12972">
    <property type="entry name" value="DOWNSTREAM NEIGHBOR OF SON"/>
    <property type="match status" value="1"/>
</dbReference>
<dbReference type="eggNOG" id="ENOG502QV9V">
    <property type="taxonomic scope" value="Eukaryota"/>
</dbReference>
<dbReference type="AlphaFoldDB" id="A0A067G5Q5"/>
<dbReference type="STRING" id="2711.A0A067G5Q5"/>
<proteinExistence type="inferred from homology"/>
<dbReference type="SMR" id="A0A067G5Q5"/>
<name>A0A067G5Q5_CITSI</name>
<sequence length="636" mass="69321">MCDGELVAAAPSNSLQMVGGSHKMGLTVKRKTPSELRGEQLKQKKVTELVDESPAALFGSTSGNNSEVGNGLKKSELSRNPRYIDTRMDEVYPVKKSRFRMLSGKENAKESSSNEQPSSLKNLSLLSNIAAKKRDQHSLPGNNVASAEASKDGVLEARQIIEKCSQSTFRSVTELSQGSERSFGLATVDMDKALKGLVACEPAPDLPSSSSERLDDPSSTYSGNFRSEFHIPGQKVPLDFTLKTYMRVVSSSSVSWIHRSIMSCVYNGLPQSTSHSGYADDSNSSGITLASQILSPKALHSWVYPQSSLPPSLISILTSSATEGVEMDFLRKRQLAWEESFRSLYYMLRKKVCNIFYVCTSYFVVMFIGADGLGTNQQSCYAYISQSTRGLRSSLKEHDVCFSMPLCRSKVEQITTEDLVELSEIEKHNLGQTRRSSSLSDIDNTSQSLLAFSDNKNVHALYDFLLNYRSFLTFLTASDVPVLYSPVPFQNAALSAPEVTCMEMKRSDQIAALPKGSIAKDSETTHNSSLGFCCSIEIKGTCLPPWIICNICSLMGSEGRNFEASLTTERTSVGLNVALGAVSDESDAQTTDGEGLQSIIPAFGIPDAVISPHMRSGFLKGLEHCNGSYTASLCPV</sequence>
<keyword evidence="3" id="KW-0539">Nucleus</keyword>
<evidence type="ECO:0000256" key="4">
    <source>
        <dbReference type="ARBA" id="ARBA00025806"/>
    </source>
</evidence>
<accession>A0A067G5Q5</accession>
<organism evidence="5 6">
    <name type="scientific">Citrus sinensis</name>
    <name type="common">Sweet orange</name>
    <name type="synonym">Citrus aurantium var. sinensis</name>
    <dbReference type="NCBI Taxonomy" id="2711"/>
    <lineage>
        <taxon>Eukaryota</taxon>
        <taxon>Viridiplantae</taxon>
        <taxon>Streptophyta</taxon>
        <taxon>Embryophyta</taxon>
        <taxon>Tracheophyta</taxon>
        <taxon>Spermatophyta</taxon>
        <taxon>Magnoliopsida</taxon>
        <taxon>eudicotyledons</taxon>
        <taxon>Gunneridae</taxon>
        <taxon>Pentapetalae</taxon>
        <taxon>rosids</taxon>
        <taxon>malvids</taxon>
        <taxon>Sapindales</taxon>
        <taxon>Rutaceae</taxon>
        <taxon>Aurantioideae</taxon>
        <taxon>Citrus</taxon>
    </lineage>
</organism>
<protein>
    <recommendedName>
        <fullName evidence="7">Protein downstream neighbor of Son</fullName>
    </recommendedName>
</protein>
<dbReference type="PANTHER" id="PTHR12972:SF0">
    <property type="entry name" value="PROTEIN DOWNSTREAM NEIGHBOR OF SON"/>
    <property type="match status" value="1"/>
</dbReference>
<dbReference type="PaxDb" id="2711-XP_006481647.1"/>
<gene>
    <name evidence="5" type="ORF">CISIN_1g006670mg</name>
</gene>
<evidence type="ECO:0000256" key="3">
    <source>
        <dbReference type="ARBA" id="ARBA00023242"/>
    </source>
</evidence>
<evidence type="ECO:0000256" key="1">
    <source>
        <dbReference type="ARBA" id="ARBA00004123"/>
    </source>
</evidence>
<keyword evidence="2" id="KW-0217">Developmental protein</keyword>
<dbReference type="GO" id="GO:0005634">
    <property type="term" value="C:nucleus"/>
    <property type="evidence" value="ECO:0000318"/>
    <property type="project" value="GO_Central"/>
</dbReference>